<organism evidence="1 2">
    <name type="scientific">Purpureocillium lilacinum</name>
    <name type="common">Paecilomyces lilacinus</name>
    <dbReference type="NCBI Taxonomy" id="33203"/>
    <lineage>
        <taxon>Eukaryota</taxon>
        <taxon>Fungi</taxon>
        <taxon>Dikarya</taxon>
        <taxon>Ascomycota</taxon>
        <taxon>Pezizomycotina</taxon>
        <taxon>Sordariomycetes</taxon>
        <taxon>Hypocreomycetidae</taxon>
        <taxon>Hypocreales</taxon>
        <taxon>Ophiocordycipitaceae</taxon>
        <taxon>Purpureocillium</taxon>
    </lineage>
</organism>
<proteinExistence type="predicted"/>
<dbReference type="InterPro" id="IPR036928">
    <property type="entry name" value="AS_sf"/>
</dbReference>
<dbReference type="Proteomes" id="UP000078340">
    <property type="component" value="Unassembled WGS sequence"/>
</dbReference>
<dbReference type="Gene3D" id="3.90.1300.10">
    <property type="entry name" value="Amidase signature (AS) domain"/>
    <property type="match status" value="1"/>
</dbReference>
<accession>A0A179GNR4</accession>
<dbReference type="PANTHER" id="PTHR42678:SF34">
    <property type="entry name" value="OS04G0183300 PROTEIN"/>
    <property type="match status" value="1"/>
</dbReference>
<dbReference type="PANTHER" id="PTHR42678">
    <property type="entry name" value="AMIDASE"/>
    <property type="match status" value="1"/>
</dbReference>
<gene>
    <name evidence="1" type="ORF">VFPFJ_10032</name>
</gene>
<dbReference type="AlphaFoldDB" id="A0A179GNR4"/>
<dbReference type="SUPFAM" id="SSF75304">
    <property type="entry name" value="Amidase signature (AS) enzymes"/>
    <property type="match status" value="1"/>
</dbReference>
<sequence length="418" mass="47017">MATPTNWPDDAVRQLHQLERKNGELLARLMRVQGEADQITDIEIQEGFAKLRESIFGWIQAIHRHLGEAQRGWHPKDVLLRQVQRDESLGNVKYIKWLVDYNSSTAVRVVLARAIWRHLNENIFKAEEHNAQQMWIPIGMTENAQSLFEDIFKSLKANGDKDDAANRWRSTTMTGLSGTERAQELRSYHTEQAFDGITHSLGSHLDIPNVASTLAEFLPKLQQSIIEPAADLYQRISCSRHQYSLEAPVTQPGQRLEESNLSEWHLKNTKDWVDVSSEDDAHGVLSLLFPGLRRHTTCNGAGLAVVRPRRVCGNKKDSDIARIEEVDPLLRAVTEIDQDTPSVAAELARIRRGADDASSLGALHPIPILLKGTMATEYGMKTTAVSYMLLGVWPKRGTTVAAQGWHHHPRKGQHVGLE</sequence>
<evidence type="ECO:0000313" key="1">
    <source>
        <dbReference type="EMBL" id="OAQ79545.1"/>
    </source>
</evidence>
<evidence type="ECO:0000313" key="2">
    <source>
        <dbReference type="Proteomes" id="UP000078340"/>
    </source>
</evidence>
<name>A0A179GNR4_PURLI</name>
<reference evidence="1 2" key="1">
    <citation type="submission" date="2016-02" db="EMBL/GenBank/DDBJ databases">
        <title>Biosynthesis of antibiotic leucinostatins and their inhibition on Phytophthora in bio-control Purpureocillium lilacinum.</title>
        <authorList>
            <person name="Wang G."/>
            <person name="Liu Z."/>
            <person name="Lin R."/>
            <person name="Li E."/>
            <person name="Mao Z."/>
            <person name="Ling J."/>
            <person name="Yin W."/>
            <person name="Xie B."/>
        </authorList>
    </citation>
    <scope>NUCLEOTIDE SEQUENCE [LARGE SCALE GENOMIC DNA]</scope>
    <source>
        <strain evidence="1">PLFJ-1</strain>
    </source>
</reference>
<comment type="caution">
    <text evidence="1">The sequence shown here is derived from an EMBL/GenBank/DDBJ whole genome shotgun (WGS) entry which is preliminary data.</text>
</comment>
<dbReference type="EMBL" id="LSBI01000010">
    <property type="protein sequence ID" value="OAQ79545.1"/>
    <property type="molecule type" value="Genomic_DNA"/>
</dbReference>
<dbReference type="OMA" id="MATEYGM"/>
<protein>
    <submittedName>
        <fullName evidence="1">Amidase domain-containing protein</fullName>
    </submittedName>
</protein>